<gene>
    <name evidence="4" type="ORF">J2Z32_000862</name>
</gene>
<dbReference type="RefSeq" id="WP_210087933.1">
    <property type="nucleotide sequence ID" value="NZ_JAGGKG010000003.1"/>
</dbReference>
<feature type="compositionally biased region" description="Gly residues" evidence="1">
    <location>
        <begin position="241"/>
        <end position="255"/>
    </location>
</feature>
<dbReference type="InterPro" id="IPR002931">
    <property type="entry name" value="Transglutaminase-like"/>
</dbReference>
<dbReference type="Pfam" id="PF01841">
    <property type="entry name" value="Transglut_core"/>
    <property type="match status" value="1"/>
</dbReference>
<reference evidence="4 5" key="1">
    <citation type="submission" date="2021-03" db="EMBL/GenBank/DDBJ databases">
        <title>Genomic Encyclopedia of Type Strains, Phase IV (KMG-IV): sequencing the most valuable type-strain genomes for metagenomic binning, comparative biology and taxonomic classification.</title>
        <authorList>
            <person name="Goeker M."/>
        </authorList>
    </citation>
    <scope>NUCLEOTIDE SEQUENCE [LARGE SCALE GENOMIC DNA]</scope>
    <source>
        <strain evidence="4 5">DSM 14349</strain>
    </source>
</reference>
<keyword evidence="2" id="KW-0812">Transmembrane</keyword>
<protein>
    <submittedName>
        <fullName evidence="4">Membrane protein YgcG</fullName>
    </submittedName>
</protein>
<feature type="transmembrane region" description="Helical" evidence="2">
    <location>
        <begin position="133"/>
        <end position="150"/>
    </location>
</feature>
<keyword evidence="2" id="KW-1133">Transmembrane helix</keyword>
<dbReference type="InterPro" id="IPR052901">
    <property type="entry name" value="Bact_TGase-like"/>
</dbReference>
<feature type="transmembrane region" description="Helical" evidence="2">
    <location>
        <begin position="12"/>
        <end position="32"/>
    </location>
</feature>
<feature type="transmembrane region" description="Helical" evidence="2">
    <location>
        <begin position="44"/>
        <end position="62"/>
    </location>
</feature>
<feature type="compositionally biased region" description="Basic and acidic residues" evidence="1">
    <location>
        <begin position="587"/>
        <end position="609"/>
    </location>
</feature>
<organism evidence="4 5">
    <name type="scientific">Paenibacillus turicensis</name>
    <dbReference type="NCBI Taxonomy" id="160487"/>
    <lineage>
        <taxon>Bacteria</taxon>
        <taxon>Bacillati</taxon>
        <taxon>Bacillota</taxon>
        <taxon>Bacilli</taxon>
        <taxon>Bacillales</taxon>
        <taxon>Paenibacillaceae</taxon>
        <taxon>Paenibacillus</taxon>
    </lineage>
</organism>
<comment type="caution">
    <text evidence="4">The sequence shown here is derived from an EMBL/GenBank/DDBJ whole genome shotgun (WGS) entry which is preliminary data.</text>
</comment>
<evidence type="ECO:0000259" key="3">
    <source>
        <dbReference type="SMART" id="SM00460"/>
    </source>
</evidence>
<feature type="domain" description="Transglutaminase-like" evidence="3">
    <location>
        <begin position="492"/>
        <end position="571"/>
    </location>
</feature>
<dbReference type="InterPro" id="IPR038765">
    <property type="entry name" value="Papain-like_cys_pep_sf"/>
</dbReference>
<feature type="transmembrane region" description="Helical" evidence="2">
    <location>
        <begin position="156"/>
        <end position="178"/>
    </location>
</feature>
<dbReference type="Proteomes" id="UP001519272">
    <property type="component" value="Unassembled WGS sequence"/>
</dbReference>
<dbReference type="EMBL" id="JAGGKG010000003">
    <property type="protein sequence ID" value="MBP1904245.1"/>
    <property type="molecule type" value="Genomic_DNA"/>
</dbReference>
<evidence type="ECO:0000256" key="2">
    <source>
        <dbReference type="SAM" id="Phobius"/>
    </source>
</evidence>
<feature type="transmembrane region" description="Helical" evidence="2">
    <location>
        <begin position="613"/>
        <end position="636"/>
    </location>
</feature>
<dbReference type="SUPFAM" id="SSF54001">
    <property type="entry name" value="Cysteine proteinases"/>
    <property type="match status" value="1"/>
</dbReference>
<evidence type="ECO:0000256" key="1">
    <source>
        <dbReference type="SAM" id="MobiDB-lite"/>
    </source>
</evidence>
<feature type="region of interest" description="Disordered" evidence="1">
    <location>
        <begin position="576"/>
        <end position="609"/>
    </location>
</feature>
<keyword evidence="5" id="KW-1185">Reference proteome</keyword>
<feature type="transmembrane region" description="Helical" evidence="2">
    <location>
        <begin position="199"/>
        <end position="217"/>
    </location>
</feature>
<keyword evidence="2" id="KW-0472">Membrane</keyword>
<dbReference type="PANTHER" id="PTHR42736:SF1">
    <property type="entry name" value="PROTEIN-GLUTAMINE GAMMA-GLUTAMYLTRANSFERASE"/>
    <property type="match status" value="1"/>
</dbReference>
<dbReference type="Gene3D" id="3.10.620.30">
    <property type="match status" value="1"/>
</dbReference>
<evidence type="ECO:0000313" key="4">
    <source>
        <dbReference type="EMBL" id="MBP1904245.1"/>
    </source>
</evidence>
<accession>A0ABS4FNW3</accession>
<evidence type="ECO:0000313" key="5">
    <source>
        <dbReference type="Proteomes" id="UP001519272"/>
    </source>
</evidence>
<feature type="transmembrane region" description="Helical" evidence="2">
    <location>
        <begin position="105"/>
        <end position="126"/>
    </location>
</feature>
<proteinExistence type="predicted"/>
<dbReference type="SMART" id="SM00460">
    <property type="entry name" value="TGc"/>
    <property type="match status" value="1"/>
</dbReference>
<sequence>MDVLHKFSKIRSAYWYSSFSVLWLLIIVLQWIKYGDGIWYKETSVLILTTIGIAAVCELLLPKYTRLKWIVKSIVILIAWLIISNRYDIYVPLENATIKEQITTIFNVFAPYFWFAVSAWIVFEFLLSFMHSIRNILFIVGVSIIALSILDSFSEFYLWTHVAWIVFASLGWLVCLHLRQFQLKFPEGWGQLRKQPIRILADIIFTFACVLLIGINMPEVSPTLTDPYTAWISRDKVTTTGGSGQAGNGTSGTQGEGPSVSSGYGRDDTSLGGSFDFNYETVFQVESSVKNYWRGETRLTYSGEGWSDTDDKSGTVTYSSGELPETEAARKLKTRMVEQTFTMKTNRKYPVLFGAYAMRQVRLQDNRENAPNMKWQRREGELYWHGYEGDQRLTDYPSQYTVTSEVPIVPVDELAKQSYDQLYAQQPPTRYLQLPTSLPNRVVDLAANVSKEGKTPYDKVVLLRDYLRSTYRYSNRPNLTLKRSDDFVEGFLFDIKEGYCDYFSTSLVVMARSQGIPARWVKGFAPGALTNVGVQDGESKTLYQVTNADAHSWAEIYFGEDYGWVTFEATPGFSAPELTSQQNNQEQEIKPEEEQQQEEKQAQSQPKKEDASWIDPTVGVIIVIAAIVIVVLWLILRFREVIYYGVLGLRKGRTLSFGDKAMHSVMVMVKRLKRKGYEWNESQTLREAFEAWTRLAPASAPKLDLILQKFEKGSYSPDTITEQEWRLIQSLTAQVVKEMKPVS</sequence>
<dbReference type="PANTHER" id="PTHR42736">
    <property type="entry name" value="PROTEIN-GLUTAMINE GAMMA-GLUTAMYLTRANSFERASE"/>
    <property type="match status" value="1"/>
</dbReference>
<name>A0ABS4FNW3_9BACL</name>
<feature type="region of interest" description="Disordered" evidence="1">
    <location>
        <begin position="240"/>
        <end position="265"/>
    </location>
</feature>
<feature type="transmembrane region" description="Helical" evidence="2">
    <location>
        <begin position="69"/>
        <end position="85"/>
    </location>
</feature>